<dbReference type="PANTHER" id="PTHR30595:SF6">
    <property type="entry name" value="SCHLAFEN ALBA-2 DOMAIN-CONTAINING PROTEIN"/>
    <property type="match status" value="1"/>
</dbReference>
<dbReference type="InterPro" id="IPR038475">
    <property type="entry name" value="RecG_C_sf"/>
</dbReference>
<dbReference type="Proteomes" id="UP000321577">
    <property type="component" value="Unassembled WGS sequence"/>
</dbReference>
<accession>A0A512M8B1</accession>
<name>A0A512M8B1_9BACT</name>
<dbReference type="RefSeq" id="WP_146850556.1">
    <property type="nucleotide sequence ID" value="NZ_BKAG01000013.1"/>
</dbReference>
<dbReference type="Pfam" id="PF04326">
    <property type="entry name" value="SLFN_AlbA_2"/>
    <property type="match status" value="1"/>
</dbReference>
<dbReference type="InterPro" id="IPR038461">
    <property type="entry name" value="Schlafen_AlbA_2_dom_sf"/>
</dbReference>
<dbReference type="AlphaFoldDB" id="A0A512M8B1"/>
<dbReference type="EMBL" id="BKAG01000013">
    <property type="protein sequence ID" value="GEP42978.1"/>
    <property type="molecule type" value="Genomic_DNA"/>
</dbReference>
<feature type="region of interest" description="Disordered" evidence="1">
    <location>
        <begin position="1"/>
        <end position="26"/>
    </location>
</feature>
<sequence length="398" mass="45364">MLTPEQVQEVLTSTEADRIERTRSTTNTTKFREAICAFSNDMPGHGKPGYLLIGVEDDGSLSANVPITDDLQKQFAAYRDDGHILPQPMISVFKQPHPGGGEFLVVEVQPSEIPPVFYDGRVHIRVGPRRATASETEERRLSERRSVYFRTFDAAPSLGATLEDLDLDAFQNTYRREAVDAEVIRENGRGIEEQLAALRFYNPIKKCPTNAGVLMFGKDPLNFFSGAYVQFARFEGQNLEDGPPVEEKQFTGPLMVVLRELDMFMKSRFTQRPIKDTTLRERLIWDYPETAVREIVMNAVVHRDYQFNRPITIYFFNDRIEVQNAGGLYGLAQSQFPSLNDYRNPIIAEAMKPLGYVNRYGYGIRMAKRSMEDNGSPPIEFTPAQQHFLALLRKHPLR</sequence>
<gene>
    <name evidence="3" type="ORF">BGE01nite_22690</name>
</gene>
<dbReference type="PANTHER" id="PTHR30595">
    <property type="entry name" value="GLPR-RELATED TRANSCRIPTIONAL REPRESSOR"/>
    <property type="match status" value="1"/>
</dbReference>
<comment type="caution">
    <text evidence="3">The sequence shown here is derived from an EMBL/GenBank/DDBJ whole genome shotgun (WGS) entry which is preliminary data.</text>
</comment>
<reference evidence="3 4" key="1">
    <citation type="submission" date="2019-07" db="EMBL/GenBank/DDBJ databases">
        <title>Whole genome shotgun sequence of Brevifollis gellanilyticus NBRC 108608.</title>
        <authorList>
            <person name="Hosoyama A."/>
            <person name="Uohara A."/>
            <person name="Ohji S."/>
            <person name="Ichikawa N."/>
        </authorList>
    </citation>
    <scope>NUCLEOTIDE SEQUENCE [LARGE SCALE GENOMIC DNA]</scope>
    <source>
        <strain evidence="3 4">NBRC 108608</strain>
    </source>
</reference>
<feature type="compositionally biased region" description="Polar residues" evidence="1">
    <location>
        <begin position="1"/>
        <end position="14"/>
    </location>
</feature>
<organism evidence="3 4">
    <name type="scientific">Brevifollis gellanilyticus</name>
    <dbReference type="NCBI Taxonomy" id="748831"/>
    <lineage>
        <taxon>Bacteria</taxon>
        <taxon>Pseudomonadati</taxon>
        <taxon>Verrucomicrobiota</taxon>
        <taxon>Verrucomicrobiia</taxon>
        <taxon>Verrucomicrobiales</taxon>
        <taxon>Verrucomicrobiaceae</taxon>
    </lineage>
</organism>
<dbReference type="Gene3D" id="3.30.565.60">
    <property type="match status" value="1"/>
</dbReference>
<dbReference type="Gene3D" id="3.30.950.30">
    <property type="entry name" value="Schlafen, AAA domain"/>
    <property type="match status" value="1"/>
</dbReference>
<evidence type="ECO:0000256" key="1">
    <source>
        <dbReference type="SAM" id="MobiDB-lite"/>
    </source>
</evidence>
<dbReference type="InterPro" id="IPR007421">
    <property type="entry name" value="Schlafen_AlbA_2_dom"/>
</dbReference>
<feature type="domain" description="Schlafen AlbA-2" evidence="2">
    <location>
        <begin position="15"/>
        <end position="130"/>
    </location>
</feature>
<evidence type="ECO:0000313" key="3">
    <source>
        <dbReference type="EMBL" id="GEP42978.1"/>
    </source>
</evidence>
<evidence type="ECO:0000313" key="4">
    <source>
        <dbReference type="Proteomes" id="UP000321577"/>
    </source>
</evidence>
<proteinExistence type="predicted"/>
<evidence type="ECO:0000259" key="2">
    <source>
        <dbReference type="Pfam" id="PF04326"/>
    </source>
</evidence>
<keyword evidence="4" id="KW-1185">Reference proteome</keyword>
<dbReference type="Pfam" id="PF13749">
    <property type="entry name" value="HATPase_c_4"/>
    <property type="match status" value="1"/>
</dbReference>
<dbReference type="OrthoDB" id="9813719at2"/>
<protein>
    <submittedName>
        <fullName evidence="3">ArsR family transcriptional regulator</fullName>
    </submittedName>
</protein>